<reference evidence="1 2" key="1">
    <citation type="submission" date="2019-02" db="EMBL/GenBank/DDBJ databases">
        <title>Opniocepnalus argus genome.</title>
        <authorList>
            <person name="Zhou C."/>
            <person name="Xiao S."/>
        </authorList>
    </citation>
    <scope>NUCLEOTIDE SEQUENCE [LARGE SCALE GENOMIC DNA]</scope>
    <source>
        <strain evidence="1">OARG1902GOOAL</strain>
        <tissue evidence="1">Muscle</tissue>
    </source>
</reference>
<proteinExistence type="predicted"/>
<dbReference type="InterPro" id="IPR038807">
    <property type="entry name" value="CCDC150"/>
</dbReference>
<evidence type="ECO:0000313" key="2">
    <source>
        <dbReference type="Proteomes" id="UP000503349"/>
    </source>
</evidence>
<evidence type="ECO:0000313" key="1">
    <source>
        <dbReference type="EMBL" id="KAF3693124.1"/>
    </source>
</evidence>
<dbReference type="InterPro" id="IPR027267">
    <property type="entry name" value="AH/BAR_dom_sf"/>
</dbReference>
<name>A0A6G1PSK9_CHAAH</name>
<dbReference type="PANTHER" id="PTHR35352">
    <property type="entry name" value="COILED-COIL DOMAIN-CONTAINING PROTEIN 150"/>
    <property type="match status" value="1"/>
</dbReference>
<keyword evidence="2" id="KW-1185">Reference proteome</keyword>
<dbReference type="PANTHER" id="PTHR35352:SF1">
    <property type="entry name" value="COILED-COIL DOMAIN-CONTAINING PROTEIN 150"/>
    <property type="match status" value="1"/>
</dbReference>
<protein>
    <submittedName>
        <fullName evidence="1">Coiled-coil domain-containing protein 150</fullName>
    </submittedName>
</protein>
<sequence length="172" mass="19629">MGALGVSRDQIWGSAEIGDTTHTPLSPLKKHLVPEHESTQWQQCDTVVSRVSRLLQTLKLSIFPLESEHELAPSHTANLKQDLAALQQENEKEQKTCWREVMKLRDQLQQVYQERHDAHTEVQKRCETIDTATAAKKGWDAAKGDKKRPVHSLEQAVLTNCREQYQAISLRI</sequence>
<dbReference type="Gene3D" id="1.20.1270.60">
    <property type="entry name" value="Arfaptin homology (AH) domain/BAR domain"/>
    <property type="match status" value="1"/>
</dbReference>
<reference evidence="2" key="2">
    <citation type="submission" date="2019-02" db="EMBL/GenBank/DDBJ databases">
        <title>Opniocepnalus argus Var Kimnra genome.</title>
        <authorList>
            <person name="Zhou C."/>
            <person name="Xiao S."/>
        </authorList>
    </citation>
    <scope>NUCLEOTIDE SEQUENCE [LARGE SCALE GENOMIC DNA]</scope>
</reference>
<gene>
    <name evidence="1" type="ORF">EXN66_Car008800</name>
</gene>
<organism evidence="1 2">
    <name type="scientific">Channa argus</name>
    <name type="common">Northern snakehead</name>
    <name type="synonym">Ophicephalus argus</name>
    <dbReference type="NCBI Taxonomy" id="215402"/>
    <lineage>
        <taxon>Eukaryota</taxon>
        <taxon>Metazoa</taxon>
        <taxon>Chordata</taxon>
        <taxon>Craniata</taxon>
        <taxon>Vertebrata</taxon>
        <taxon>Euteleostomi</taxon>
        <taxon>Actinopterygii</taxon>
        <taxon>Neopterygii</taxon>
        <taxon>Teleostei</taxon>
        <taxon>Neoteleostei</taxon>
        <taxon>Acanthomorphata</taxon>
        <taxon>Anabantaria</taxon>
        <taxon>Anabantiformes</taxon>
        <taxon>Channoidei</taxon>
        <taxon>Channidae</taxon>
        <taxon>Channa</taxon>
    </lineage>
</organism>
<dbReference type="EMBL" id="CM015719">
    <property type="protein sequence ID" value="KAF3693124.1"/>
    <property type="molecule type" value="Genomic_DNA"/>
</dbReference>
<dbReference type="AlphaFoldDB" id="A0A6G1PSK9"/>
<dbReference type="Proteomes" id="UP000503349">
    <property type="component" value="Chromosome 8"/>
</dbReference>
<accession>A0A6G1PSK9</accession>